<feature type="region of interest" description="Disordered" evidence="4">
    <location>
        <begin position="85"/>
        <end position="111"/>
    </location>
</feature>
<dbReference type="EMBL" id="CAICTM010000681">
    <property type="protein sequence ID" value="CAB9514898.1"/>
    <property type="molecule type" value="Genomic_DNA"/>
</dbReference>
<dbReference type="PANTHER" id="PTHR10605">
    <property type="entry name" value="HEPARAN SULFATE SULFOTRANSFERASE"/>
    <property type="match status" value="1"/>
</dbReference>
<keyword evidence="5" id="KW-0472">Membrane</keyword>
<name>A0A9N8HH46_9STRA</name>
<feature type="binding site" evidence="3">
    <location>
        <position position="949"/>
    </location>
    <ligand>
        <name>3'-phosphoadenylyl sulfate</name>
        <dbReference type="ChEBI" id="CHEBI:58339"/>
    </ligand>
</feature>
<reference evidence="6" key="1">
    <citation type="submission" date="2020-06" db="EMBL/GenBank/DDBJ databases">
        <authorList>
            <consortium name="Plant Systems Biology data submission"/>
        </authorList>
    </citation>
    <scope>NUCLEOTIDE SEQUENCE</scope>
    <source>
        <strain evidence="6">D6</strain>
    </source>
</reference>
<evidence type="ECO:0000313" key="7">
    <source>
        <dbReference type="Proteomes" id="UP001153069"/>
    </source>
</evidence>
<feature type="compositionally biased region" description="Low complexity" evidence="4">
    <location>
        <begin position="101"/>
        <end position="110"/>
    </location>
</feature>
<feature type="transmembrane region" description="Helical" evidence="5">
    <location>
        <begin position="50"/>
        <end position="72"/>
    </location>
</feature>
<evidence type="ECO:0000313" key="6">
    <source>
        <dbReference type="EMBL" id="CAB9514898.1"/>
    </source>
</evidence>
<feature type="active site" description="For sulfotransferase activity" evidence="2">
    <location>
        <position position="868"/>
    </location>
</feature>
<keyword evidence="5" id="KW-0812">Transmembrane</keyword>
<dbReference type="OrthoDB" id="48512at2759"/>
<evidence type="ECO:0000256" key="5">
    <source>
        <dbReference type="SAM" id="Phobius"/>
    </source>
</evidence>
<dbReference type="GO" id="GO:0008146">
    <property type="term" value="F:sulfotransferase activity"/>
    <property type="evidence" value="ECO:0007669"/>
    <property type="project" value="InterPro"/>
</dbReference>
<dbReference type="Gene3D" id="3.40.50.300">
    <property type="entry name" value="P-loop containing nucleotide triphosphate hydrolases"/>
    <property type="match status" value="3"/>
</dbReference>
<accession>A0A9N8HH46</accession>
<proteinExistence type="predicted"/>
<sequence length="1187" mass="137202">MYRSKAKGHGSDVDNNKAKTSPPPKLNNGGSKGKRRGHMMDSPPMTGMEYFIYVCTILFVCVFGVMQGVFLYKLHVYEASFDAEQQTKPPEDGATNPAVAQQQQQQQSQQVAISSSGNVLEFVPISNRQRMLQFANATHKQYESTPAGSWPPLDALVDTKENKVIGNPQFLLDVAILGFEKAGTYTMKLILNGHKETDGKLAENIDLYNNQPHQFVIGLYDHHPNQDFVRFYVNNWDIYQPCSLRNIHTYFSETKFIITIRHPVRFFESVYNARIQNVPDPNKPIPTPHERIGFCRVHDNSCCTDHAHLALWLYKLGKTVNMPQGSEIEEIIKNTHAYEANVTTLPTKNKVFLVETSQLVDQDWFRQEQLLQDLQAFLGLQHPFTNGIPPPHPAARKSDQDIRDKRKIDICHSEYDNLREELMQGARESSIWLRERFLKSKDVFTTSPEFLEKALLSWMDDPCDKKIRKDDLFDTRTIEQEIPFVPSTTKKAAVQVFSPGSLKKYDTSETWPPLAAVVNGDRELIADPQFLLDFAIIGIEKCGTSTLMKWLGGHSEVQCFQQEEPSLFMNQPGVLAKRLYKVFPGEQFKRGYKNPIDLFQPCVLRNFQEVFPETKLILTIRHPVRYFESLHNFRIQNLPDPNDEFTPPLERIGICNQYSQGLCTDHAHFALWIYRLGKTIDMPKTDIQRKIIDTHPWEANHYTYPSTNKVFLVEMSQLQDNDPERTEALKQDLATFLELKHTFDQEAPHFVPGMKWSAESQAIRDSRKIDICEDQYRPLRAELMKGARETSLWITTFFLASKDVFISSPEFFDQAMKAWMNDPCEDESQKDPRSMSNWPRLNALVNDDLKIIGDPQFLLDFAIIGVEKCGTSTLMVWLGAHPEVQCPQEENYSLMHETPGQLVQDMYAQAPYEDYKRGYKNPLDLFYPGSAMKYIDQYFPKTKLIVTLRHPIRYFESLYNFRIQNHNQGNWNRSHIATPIERIGPCVGQAGDGCTEHAHFGLWLYRLGKTLSLPETETEKKLYEKHPDGTRKEKPKAMQNEVFLCEMTQFADKDPVRSERLKNDLRDYLGLTKNFNSSAPHKVPGKKWTPEIQAVRDSFKIDICDEKWIKLREALMQGARETSLWIRESFMKSPDVHFSSPDFLNKAFENWMDDPCDNEEENLKYRENLAKERGEGVREEVAHFKWG</sequence>
<comment type="caution">
    <text evidence="6">The sequence shown here is derived from an EMBL/GenBank/DDBJ whole genome shotgun (WGS) entry which is preliminary data.</text>
</comment>
<keyword evidence="5" id="KW-1133">Transmembrane helix</keyword>
<dbReference type="AlphaFoldDB" id="A0A9N8HH46"/>
<keyword evidence="7" id="KW-1185">Reference proteome</keyword>
<protein>
    <submittedName>
        <fullName evidence="6">Uncharacterized protein</fullName>
    </submittedName>
</protein>
<dbReference type="SUPFAM" id="SSF52540">
    <property type="entry name" value="P-loop containing nucleoside triphosphate hydrolases"/>
    <property type="match status" value="3"/>
</dbReference>
<dbReference type="Proteomes" id="UP001153069">
    <property type="component" value="Unassembled WGS sequence"/>
</dbReference>
<evidence type="ECO:0000256" key="4">
    <source>
        <dbReference type="SAM" id="MobiDB-lite"/>
    </source>
</evidence>
<dbReference type="InterPro" id="IPR037359">
    <property type="entry name" value="NST/OST"/>
</dbReference>
<evidence type="ECO:0000256" key="2">
    <source>
        <dbReference type="PIRSR" id="PIRSR637359-1"/>
    </source>
</evidence>
<feature type="binding site" evidence="3">
    <location>
        <position position="957"/>
    </location>
    <ligand>
        <name>3'-phosphoadenylyl sulfate</name>
        <dbReference type="ChEBI" id="CHEBI:58339"/>
    </ligand>
</feature>
<gene>
    <name evidence="6" type="ORF">SEMRO_682_G186460.1</name>
</gene>
<feature type="region of interest" description="Disordered" evidence="4">
    <location>
        <begin position="1"/>
        <end position="40"/>
    </location>
</feature>
<dbReference type="PANTHER" id="PTHR10605:SF56">
    <property type="entry name" value="BIFUNCTIONAL HEPARAN SULFATE N-DEACETYLASE_N-SULFOTRANSFERASE"/>
    <property type="match status" value="1"/>
</dbReference>
<dbReference type="InterPro" id="IPR027417">
    <property type="entry name" value="P-loop_NTPase"/>
</dbReference>
<evidence type="ECO:0000256" key="3">
    <source>
        <dbReference type="PIRSR" id="PIRSR637359-2"/>
    </source>
</evidence>
<organism evidence="6 7">
    <name type="scientific">Seminavis robusta</name>
    <dbReference type="NCBI Taxonomy" id="568900"/>
    <lineage>
        <taxon>Eukaryota</taxon>
        <taxon>Sar</taxon>
        <taxon>Stramenopiles</taxon>
        <taxon>Ochrophyta</taxon>
        <taxon>Bacillariophyta</taxon>
        <taxon>Bacillariophyceae</taxon>
        <taxon>Bacillariophycidae</taxon>
        <taxon>Naviculales</taxon>
        <taxon>Naviculaceae</taxon>
        <taxon>Seminavis</taxon>
    </lineage>
</organism>
<evidence type="ECO:0000256" key="1">
    <source>
        <dbReference type="ARBA" id="ARBA00022679"/>
    </source>
</evidence>
<keyword evidence="1" id="KW-0808">Transferase</keyword>